<dbReference type="SMART" id="SM00248">
    <property type="entry name" value="ANK"/>
    <property type="match status" value="3"/>
</dbReference>
<dbReference type="PANTHER" id="PTHR24121:SF23">
    <property type="entry name" value="NO MECHANORECEPTOR POTENTIAL C, ISOFORM H"/>
    <property type="match status" value="1"/>
</dbReference>
<dbReference type="InterPro" id="IPR036770">
    <property type="entry name" value="Ankyrin_rpt-contain_sf"/>
</dbReference>
<reference evidence="2 3" key="1">
    <citation type="journal article" date="2023" name="Commun. Biol.">
        <title>Genome analysis of Parmales, the sister group of diatoms, reveals the evolutionary specialization of diatoms from phago-mixotrophs to photoautotrophs.</title>
        <authorList>
            <person name="Ban H."/>
            <person name="Sato S."/>
            <person name="Yoshikawa S."/>
            <person name="Yamada K."/>
            <person name="Nakamura Y."/>
            <person name="Ichinomiya M."/>
            <person name="Sato N."/>
            <person name="Blanc-Mathieu R."/>
            <person name="Endo H."/>
            <person name="Kuwata A."/>
            <person name="Ogata H."/>
        </authorList>
    </citation>
    <scope>NUCLEOTIDE SEQUENCE [LARGE SCALE GENOMIC DNA]</scope>
</reference>
<name>A0ABQ6MG57_9STRA</name>
<gene>
    <name evidence="2" type="ORF">TeGR_g9908</name>
</gene>
<comment type="caution">
    <text evidence="2">The sequence shown here is derived from an EMBL/GenBank/DDBJ whole genome shotgun (WGS) entry which is preliminary data.</text>
</comment>
<dbReference type="EMBL" id="BRYB01002808">
    <property type="protein sequence ID" value="GMI25741.1"/>
    <property type="molecule type" value="Genomic_DNA"/>
</dbReference>
<accession>A0ABQ6MG57</accession>
<feature type="repeat" description="ANK" evidence="1">
    <location>
        <begin position="176"/>
        <end position="208"/>
    </location>
</feature>
<dbReference type="Gene3D" id="1.25.40.20">
    <property type="entry name" value="Ankyrin repeat-containing domain"/>
    <property type="match status" value="1"/>
</dbReference>
<dbReference type="PROSITE" id="PS50088">
    <property type="entry name" value="ANK_REPEAT"/>
    <property type="match status" value="1"/>
</dbReference>
<sequence length="354" mass="37071">MPGEDSAGRDAARWSATCVNALANDSLGGERQELLIRSVSARLEAEREAELSASAPSTLPAALLVALACQTAPPLPQALTARLLELLPPASLRAKCDPKSGNTAAHLACQYGAAGLLSELASLLPPDFLSAANGHGDTPLMFAAACGRHRALEMVLAALPRDDRRKRGHVNVQNHDHDSALHLACRSLDAAAIALLLDHGASPKLVGGVSSRVSALEAAREARAKAKGPVGEDVPSTAPLARTLESGLVISARANVSDLLPDADETAVPSQAPPAPTLQELFRDACCDFSTSPDEAASLELTPDLMLQTAHQLAMASGSQIELVLKILERQTTRCREAKEIQMRMRSQAAAALI</sequence>
<keyword evidence="3" id="KW-1185">Reference proteome</keyword>
<dbReference type="Proteomes" id="UP001165060">
    <property type="component" value="Unassembled WGS sequence"/>
</dbReference>
<organism evidence="2 3">
    <name type="scientific">Tetraparma gracilis</name>
    <dbReference type="NCBI Taxonomy" id="2962635"/>
    <lineage>
        <taxon>Eukaryota</taxon>
        <taxon>Sar</taxon>
        <taxon>Stramenopiles</taxon>
        <taxon>Ochrophyta</taxon>
        <taxon>Bolidophyceae</taxon>
        <taxon>Parmales</taxon>
        <taxon>Triparmaceae</taxon>
        <taxon>Tetraparma</taxon>
    </lineage>
</organism>
<dbReference type="SUPFAM" id="SSF48403">
    <property type="entry name" value="Ankyrin repeat"/>
    <property type="match status" value="1"/>
</dbReference>
<evidence type="ECO:0000313" key="2">
    <source>
        <dbReference type="EMBL" id="GMI25741.1"/>
    </source>
</evidence>
<dbReference type="PANTHER" id="PTHR24121">
    <property type="entry name" value="NO MECHANORECEPTOR POTENTIAL C, ISOFORM D-RELATED"/>
    <property type="match status" value="1"/>
</dbReference>
<proteinExistence type="predicted"/>
<dbReference type="InterPro" id="IPR002110">
    <property type="entry name" value="Ankyrin_rpt"/>
</dbReference>
<keyword evidence="1" id="KW-0040">ANK repeat</keyword>
<evidence type="ECO:0000256" key="1">
    <source>
        <dbReference type="PROSITE-ProRule" id="PRU00023"/>
    </source>
</evidence>
<protein>
    <submittedName>
        <fullName evidence="2">Uncharacterized protein</fullName>
    </submittedName>
</protein>
<evidence type="ECO:0000313" key="3">
    <source>
        <dbReference type="Proteomes" id="UP001165060"/>
    </source>
</evidence>